<proteinExistence type="predicted"/>
<gene>
    <name evidence="2" type="primary">LOC142174312</name>
</gene>
<reference evidence="2" key="2">
    <citation type="submission" date="2025-08" db="UniProtKB">
        <authorList>
            <consortium name="RefSeq"/>
        </authorList>
    </citation>
    <scope>IDENTIFICATION</scope>
    <source>
        <tissue evidence="2">Leaf</tissue>
    </source>
</reference>
<keyword evidence="1" id="KW-1185">Reference proteome</keyword>
<organism evidence="1 2">
    <name type="scientific">Nicotiana tabacum</name>
    <name type="common">Common tobacco</name>
    <dbReference type="NCBI Taxonomy" id="4097"/>
    <lineage>
        <taxon>Eukaryota</taxon>
        <taxon>Viridiplantae</taxon>
        <taxon>Streptophyta</taxon>
        <taxon>Embryophyta</taxon>
        <taxon>Tracheophyta</taxon>
        <taxon>Spermatophyta</taxon>
        <taxon>Magnoliopsida</taxon>
        <taxon>eudicotyledons</taxon>
        <taxon>Gunneridae</taxon>
        <taxon>Pentapetalae</taxon>
        <taxon>asterids</taxon>
        <taxon>lamiids</taxon>
        <taxon>Solanales</taxon>
        <taxon>Solanaceae</taxon>
        <taxon>Nicotianoideae</taxon>
        <taxon>Nicotianeae</taxon>
        <taxon>Nicotiana</taxon>
    </lineage>
</organism>
<dbReference type="Proteomes" id="UP000790787">
    <property type="component" value="Chromosome 20"/>
</dbReference>
<reference evidence="1" key="1">
    <citation type="journal article" date="2014" name="Nat. Commun.">
        <title>The tobacco genome sequence and its comparison with those of tomato and potato.</title>
        <authorList>
            <person name="Sierro N."/>
            <person name="Battey J.N."/>
            <person name="Ouadi S."/>
            <person name="Bakaher N."/>
            <person name="Bovet L."/>
            <person name="Willig A."/>
            <person name="Goepfert S."/>
            <person name="Peitsch M.C."/>
            <person name="Ivanov N.V."/>
        </authorList>
    </citation>
    <scope>NUCLEOTIDE SEQUENCE [LARGE SCALE GENOMIC DNA]</scope>
</reference>
<protein>
    <submittedName>
        <fullName evidence="2">Uncharacterized protein LOC142174312</fullName>
    </submittedName>
</protein>
<name>A0AC58TG39_TOBAC</name>
<dbReference type="RefSeq" id="XP_075096194.1">
    <property type="nucleotide sequence ID" value="XM_075240093.1"/>
</dbReference>
<evidence type="ECO:0000313" key="1">
    <source>
        <dbReference type="Proteomes" id="UP000790787"/>
    </source>
</evidence>
<accession>A0AC58TG39</accession>
<evidence type="ECO:0000313" key="2">
    <source>
        <dbReference type="RefSeq" id="XP_075096194.1"/>
    </source>
</evidence>
<sequence>MAIPQQACCMTRKIMEVRTIFEGMHWRFKKEKSITKQIYVQLIGEETGVPWKDLVFNNAARPKSKFTLWLQLHGRLLTTDRLVKWGMIIDTQCVMCRNAVETHEHLCWECTLAKEVCHIVSGHKANQ</sequence>